<dbReference type="GO" id="GO:0042403">
    <property type="term" value="P:thyroid hormone metabolic process"/>
    <property type="evidence" value="ECO:0007669"/>
    <property type="project" value="TreeGrafter"/>
</dbReference>
<proteinExistence type="inferred from homology"/>
<accession>A0AAD9V9K2</accession>
<keyword evidence="3" id="KW-1185">Reference proteome</keyword>
<keyword evidence="1" id="KW-0712">Selenocysteine</keyword>
<comment type="caution">
    <text evidence="2">The sequence shown here is derived from an EMBL/GenBank/DDBJ whole genome shotgun (WGS) entry which is preliminary data.</text>
</comment>
<keyword evidence="1" id="KW-0560">Oxidoreductase</keyword>
<dbReference type="PANTHER" id="PTHR11781">
    <property type="entry name" value="IODOTHYRONINE DEIODINASE"/>
    <property type="match status" value="1"/>
</dbReference>
<gene>
    <name evidence="2" type="ORF">P5673_010276</name>
</gene>
<protein>
    <recommendedName>
        <fullName evidence="1">Iodothyronine deiodinase</fullName>
    </recommendedName>
</protein>
<evidence type="ECO:0000313" key="3">
    <source>
        <dbReference type="Proteomes" id="UP001249851"/>
    </source>
</evidence>
<organism evidence="2 3">
    <name type="scientific">Acropora cervicornis</name>
    <name type="common">Staghorn coral</name>
    <dbReference type="NCBI Taxonomy" id="6130"/>
    <lineage>
        <taxon>Eukaryota</taxon>
        <taxon>Metazoa</taxon>
        <taxon>Cnidaria</taxon>
        <taxon>Anthozoa</taxon>
        <taxon>Hexacorallia</taxon>
        <taxon>Scleractinia</taxon>
        <taxon>Astrocoeniina</taxon>
        <taxon>Acroporidae</taxon>
        <taxon>Acropora</taxon>
    </lineage>
</organism>
<sequence length="203" mass="23309">MLYYIRSALILLCTIIWFILQWPRYLIQREEVVQNSENPLSWERLKYQAYTDLLAVHQTAKLGNKAPNCEMKTLEGESCNLLDIMKLGRPLVLNFDFVLVYIAEAHPVEGWRIKGNYVINDHKTIEDRLRAAQKLASFYPSAPILVDGLEDGASTTYAAFPLRLYVVLNGQITYEGGVDFTGYKLSEVRNWLNAWKGQSNTRS</sequence>
<reference evidence="2" key="1">
    <citation type="journal article" date="2023" name="G3 (Bethesda)">
        <title>Whole genome assembly and annotation of the endangered Caribbean coral Acropora cervicornis.</title>
        <authorList>
            <person name="Selwyn J.D."/>
            <person name="Vollmer S.V."/>
        </authorList>
    </citation>
    <scope>NUCLEOTIDE SEQUENCE</scope>
    <source>
        <strain evidence="2">K2</strain>
    </source>
</reference>
<dbReference type="AlphaFoldDB" id="A0AAD9V9K2"/>
<comment type="similarity">
    <text evidence="1">Belongs to the iodothyronine deiodinase family.</text>
</comment>
<reference evidence="2" key="2">
    <citation type="journal article" date="2023" name="Science">
        <title>Genomic signatures of disease resistance in endangered staghorn corals.</title>
        <authorList>
            <person name="Vollmer S.V."/>
            <person name="Selwyn J.D."/>
            <person name="Despard B.A."/>
            <person name="Roesel C.L."/>
        </authorList>
    </citation>
    <scope>NUCLEOTIDE SEQUENCE</scope>
    <source>
        <strain evidence="2">K2</strain>
    </source>
</reference>
<dbReference type="InterPro" id="IPR000643">
    <property type="entry name" value="Iodothyronine_deiodinase"/>
</dbReference>
<evidence type="ECO:0000313" key="2">
    <source>
        <dbReference type="EMBL" id="KAK2565967.1"/>
    </source>
</evidence>
<dbReference type="Proteomes" id="UP001249851">
    <property type="component" value="Unassembled WGS sequence"/>
</dbReference>
<comment type="function">
    <text evidence="1">Responsible for the deiodination of T4 (3,5,3',5'-tetraiodothyronine).</text>
</comment>
<evidence type="ECO:0000256" key="1">
    <source>
        <dbReference type="RuleBase" id="RU000676"/>
    </source>
</evidence>
<name>A0AAD9V9K2_ACRCE</name>
<dbReference type="Pfam" id="PF00837">
    <property type="entry name" value="T4_deiodinase"/>
    <property type="match status" value="2"/>
</dbReference>
<keyword evidence="1" id="KW-0893">Thyroid hormones biosynthesis</keyword>
<dbReference type="GO" id="GO:0042446">
    <property type="term" value="P:hormone biosynthetic process"/>
    <property type="evidence" value="ECO:0007669"/>
    <property type="project" value="UniProtKB-KW"/>
</dbReference>
<dbReference type="EMBL" id="JARQWQ010000018">
    <property type="protein sequence ID" value="KAK2565967.1"/>
    <property type="molecule type" value="Genomic_DNA"/>
</dbReference>
<dbReference type="PANTHER" id="PTHR11781:SF22">
    <property type="entry name" value="TYPE I IODOTHYRONINE DEIODINASE"/>
    <property type="match status" value="1"/>
</dbReference>
<dbReference type="Gene3D" id="3.40.30.10">
    <property type="entry name" value="Glutaredoxin"/>
    <property type="match status" value="1"/>
</dbReference>
<dbReference type="GO" id="GO:0004800">
    <property type="term" value="F:thyroxine 5'-deiodinase activity"/>
    <property type="evidence" value="ECO:0007669"/>
    <property type="project" value="InterPro"/>
</dbReference>